<protein>
    <submittedName>
        <fullName evidence="2">Uncharacterized protein</fullName>
    </submittedName>
</protein>
<organism evidence="2 3">
    <name type="scientific">Stentor coeruleus</name>
    <dbReference type="NCBI Taxonomy" id="5963"/>
    <lineage>
        <taxon>Eukaryota</taxon>
        <taxon>Sar</taxon>
        <taxon>Alveolata</taxon>
        <taxon>Ciliophora</taxon>
        <taxon>Postciliodesmatophora</taxon>
        <taxon>Heterotrichea</taxon>
        <taxon>Heterotrichida</taxon>
        <taxon>Stentoridae</taxon>
        <taxon>Stentor</taxon>
    </lineage>
</organism>
<dbReference type="PANTHER" id="PTHR14881:SF4">
    <property type="entry name" value="LISH DOMAIN-CONTAINING PROTEIN ARMC9"/>
    <property type="match status" value="1"/>
</dbReference>
<feature type="coiled-coil region" evidence="1">
    <location>
        <begin position="423"/>
        <end position="450"/>
    </location>
</feature>
<dbReference type="GO" id="GO:0097542">
    <property type="term" value="C:ciliary tip"/>
    <property type="evidence" value="ECO:0007669"/>
    <property type="project" value="TreeGrafter"/>
</dbReference>
<reference evidence="2 3" key="1">
    <citation type="submission" date="2016-11" db="EMBL/GenBank/DDBJ databases">
        <title>The macronuclear genome of Stentor coeruleus: a giant cell with tiny introns.</title>
        <authorList>
            <person name="Slabodnick M."/>
            <person name="Ruby J.G."/>
            <person name="Reiff S.B."/>
            <person name="Swart E.C."/>
            <person name="Gosai S."/>
            <person name="Prabakaran S."/>
            <person name="Witkowska E."/>
            <person name="Larue G.E."/>
            <person name="Fisher S."/>
            <person name="Freeman R.M."/>
            <person name="Gunawardena J."/>
            <person name="Chu W."/>
            <person name="Stover N.A."/>
            <person name="Gregory B.D."/>
            <person name="Nowacki M."/>
            <person name="Derisi J."/>
            <person name="Roy S.W."/>
            <person name="Marshall W.F."/>
            <person name="Sood P."/>
        </authorList>
    </citation>
    <scope>NUCLEOTIDE SEQUENCE [LARGE SCALE GENOMIC DNA]</scope>
    <source>
        <strain evidence="2">WM001</strain>
    </source>
</reference>
<dbReference type="OrthoDB" id="293022at2759"/>
<evidence type="ECO:0000313" key="3">
    <source>
        <dbReference type="Proteomes" id="UP000187209"/>
    </source>
</evidence>
<dbReference type="PANTHER" id="PTHR14881">
    <property type="entry name" value="LISH DOMAIN-CONTAINING PROTEIN ARMC9"/>
    <property type="match status" value="1"/>
</dbReference>
<dbReference type="PROSITE" id="PS50896">
    <property type="entry name" value="LISH"/>
    <property type="match status" value="1"/>
</dbReference>
<evidence type="ECO:0000313" key="2">
    <source>
        <dbReference type="EMBL" id="OMJ77073.1"/>
    </source>
</evidence>
<dbReference type="InterPro" id="IPR040369">
    <property type="entry name" value="ARMC9"/>
</dbReference>
<accession>A0A1R2BJX2</accession>
<keyword evidence="3" id="KW-1185">Reference proteome</keyword>
<dbReference type="GO" id="GO:0036064">
    <property type="term" value="C:ciliary basal body"/>
    <property type="evidence" value="ECO:0007669"/>
    <property type="project" value="InterPro"/>
</dbReference>
<sequence length="464" mass="53231">MDEATIQKTFLEYLQYHNLEKTLKAFEEEYKLPNKKYKEEDLPTMPKIYSYMKGANAIAAREALRDKQYKLIEKNYSIILQAGKQLMALAIDSIQKLEKSGFKDNISIMNEQLLRYNQIFSTESRIEEKDSIDAFGDNELKALKTKLQVAFKSKDINSIKESLVHLRKACLTTSAKNRRKVVEQLIKNDIFSGNIIPLLKLSNETKLNILAILCIYVSIPKGVLSILKQNSQPLIAYLLETISQESPGSVCQRFSLGSLQKISIWNEPSSSLLIDGGLIHWILKEILEKNILYGEYMHPYCLDFGSALIANLIGSHYGLVYFETRQSETEDMMNSMLEMIKGNNVSSCVLIHLLITLTSLANDRFGTILDNTQFNERISEFVEFYSVKSGEQENESPESRKIILDMCAHLFHPRENSANLDTSEVMEFNVRKHQEEVKEIEKKLDDENELLVFECFPDEVIANM</sequence>
<dbReference type="AlphaFoldDB" id="A0A1R2BJX2"/>
<keyword evidence="1" id="KW-0175">Coiled coil</keyword>
<name>A0A1R2BJX2_9CILI</name>
<dbReference type="GO" id="GO:0060271">
    <property type="term" value="P:cilium assembly"/>
    <property type="evidence" value="ECO:0007669"/>
    <property type="project" value="InterPro"/>
</dbReference>
<comment type="caution">
    <text evidence="2">The sequence shown here is derived from an EMBL/GenBank/DDBJ whole genome shotgun (WGS) entry which is preliminary data.</text>
</comment>
<gene>
    <name evidence="2" type="ORF">SteCoe_23425</name>
</gene>
<dbReference type="InterPro" id="IPR006594">
    <property type="entry name" value="LisH"/>
</dbReference>
<dbReference type="GO" id="GO:0005814">
    <property type="term" value="C:centriole"/>
    <property type="evidence" value="ECO:0007669"/>
    <property type="project" value="TreeGrafter"/>
</dbReference>
<evidence type="ECO:0000256" key="1">
    <source>
        <dbReference type="SAM" id="Coils"/>
    </source>
</evidence>
<proteinExistence type="predicted"/>
<dbReference type="Proteomes" id="UP000187209">
    <property type="component" value="Unassembled WGS sequence"/>
</dbReference>
<dbReference type="EMBL" id="MPUH01000595">
    <property type="protein sequence ID" value="OMJ77073.1"/>
    <property type="molecule type" value="Genomic_DNA"/>
</dbReference>